<dbReference type="EMBL" id="AP022620">
    <property type="protein sequence ID" value="BBZ75143.1"/>
    <property type="molecule type" value="Genomic_DNA"/>
</dbReference>
<reference evidence="2 3" key="1">
    <citation type="journal article" date="2019" name="Emerg. Microbes Infect.">
        <title>Comprehensive subspecies identification of 175 nontuberculous mycobacteria species based on 7547 genomic profiles.</title>
        <authorList>
            <person name="Matsumoto Y."/>
            <person name="Kinjo T."/>
            <person name="Motooka D."/>
            <person name="Nabeya D."/>
            <person name="Jung N."/>
            <person name="Uechi K."/>
            <person name="Horii T."/>
            <person name="Iida T."/>
            <person name="Fujita J."/>
            <person name="Nakamura S."/>
        </authorList>
    </citation>
    <scope>NUCLEOTIDE SEQUENCE [LARGE SCALE GENOMIC DNA]</scope>
    <source>
        <strain evidence="2 3">JCM 30275</strain>
    </source>
</reference>
<keyword evidence="3" id="KW-1185">Reference proteome</keyword>
<feature type="transmembrane region" description="Helical" evidence="1">
    <location>
        <begin position="166"/>
        <end position="185"/>
    </location>
</feature>
<accession>A0A6N4W431</accession>
<gene>
    <name evidence="2" type="ORF">MANY_04800</name>
</gene>
<evidence type="ECO:0000313" key="3">
    <source>
        <dbReference type="Proteomes" id="UP000467249"/>
    </source>
</evidence>
<dbReference type="KEGG" id="many:MANY_04800"/>
<keyword evidence="1" id="KW-1133">Transmembrane helix</keyword>
<protein>
    <submittedName>
        <fullName evidence="2">Uncharacterized protein</fullName>
    </submittedName>
</protein>
<dbReference type="RefSeq" id="WP_163802780.1">
    <property type="nucleotide sequence ID" value="NZ_AP022620.1"/>
</dbReference>
<keyword evidence="1" id="KW-0472">Membrane</keyword>
<keyword evidence="1" id="KW-0812">Transmembrane</keyword>
<dbReference type="Proteomes" id="UP000467249">
    <property type="component" value="Chromosome"/>
</dbReference>
<evidence type="ECO:0000256" key="1">
    <source>
        <dbReference type="SAM" id="Phobius"/>
    </source>
</evidence>
<feature type="transmembrane region" description="Helical" evidence="1">
    <location>
        <begin position="53"/>
        <end position="75"/>
    </location>
</feature>
<feature type="transmembrane region" description="Helical" evidence="1">
    <location>
        <begin position="7"/>
        <end position="33"/>
    </location>
</feature>
<dbReference type="AlphaFoldDB" id="A0A6N4W431"/>
<feature type="transmembrane region" description="Helical" evidence="1">
    <location>
        <begin position="87"/>
        <end position="110"/>
    </location>
</feature>
<feature type="transmembrane region" description="Helical" evidence="1">
    <location>
        <begin position="130"/>
        <end position="154"/>
    </location>
</feature>
<feature type="transmembrane region" description="Helical" evidence="1">
    <location>
        <begin position="197"/>
        <end position="216"/>
    </location>
</feature>
<organism evidence="2 3">
    <name type="scientific">Mycolicibacterium anyangense</name>
    <dbReference type="NCBI Taxonomy" id="1431246"/>
    <lineage>
        <taxon>Bacteria</taxon>
        <taxon>Bacillati</taxon>
        <taxon>Actinomycetota</taxon>
        <taxon>Actinomycetes</taxon>
        <taxon>Mycobacteriales</taxon>
        <taxon>Mycobacteriaceae</taxon>
        <taxon>Mycolicibacterium</taxon>
    </lineage>
</organism>
<name>A0A6N4W431_9MYCO</name>
<evidence type="ECO:0000313" key="2">
    <source>
        <dbReference type="EMBL" id="BBZ75143.1"/>
    </source>
</evidence>
<proteinExistence type="predicted"/>
<sequence>MSRGTQLVCAWCGPATVIVAFIGWLISGVLPFPLGSSSTTAEVVSFYSGGARVTAGLVIAGLGVCLVIPLIALIGYRMLRMDRKNPLLALIQLVAGAGTAVLLLLPMLLMTVITFRPDRNPEITVTLNDITWLLFLTPIVPFIIQNISIGVAILRDDNRTVPRWVGYLNFWIAASFLPDPLAFFFHSGPFSWRGIFVFWLALTTYAIFLIAMGLVLRNAALKDDEQGREEAGTAAVPTA</sequence>